<reference evidence="1" key="1">
    <citation type="submission" date="2020-06" db="EMBL/GenBank/DDBJ databases">
        <authorList>
            <person name="Li T."/>
            <person name="Hu X."/>
            <person name="Zhang T."/>
            <person name="Song X."/>
            <person name="Zhang H."/>
            <person name="Dai N."/>
            <person name="Sheng W."/>
            <person name="Hou X."/>
            <person name="Wei L."/>
        </authorList>
    </citation>
    <scope>NUCLEOTIDE SEQUENCE</scope>
    <source>
        <strain evidence="1">G01</strain>
        <tissue evidence="1">Leaf</tissue>
    </source>
</reference>
<organism evidence="1">
    <name type="scientific">Sesamum angustifolium</name>
    <dbReference type="NCBI Taxonomy" id="2727405"/>
    <lineage>
        <taxon>Eukaryota</taxon>
        <taxon>Viridiplantae</taxon>
        <taxon>Streptophyta</taxon>
        <taxon>Embryophyta</taxon>
        <taxon>Tracheophyta</taxon>
        <taxon>Spermatophyta</taxon>
        <taxon>Magnoliopsida</taxon>
        <taxon>eudicotyledons</taxon>
        <taxon>Gunneridae</taxon>
        <taxon>Pentapetalae</taxon>
        <taxon>asterids</taxon>
        <taxon>lamiids</taxon>
        <taxon>Lamiales</taxon>
        <taxon>Pedaliaceae</taxon>
        <taxon>Sesamum</taxon>
    </lineage>
</organism>
<reference evidence="1" key="2">
    <citation type="journal article" date="2024" name="Plant">
        <title>Genomic evolution and insights into agronomic trait innovations of Sesamum species.</title>
        <authorList>
            <person name="Miao H."/>
            <person name="Wang L."/>
            <person name="Qu L."/>
            <person name="Liu H."/>
            <person name="Sun Y."/>
            <person name="Le M."/>
            <person name="Wang Q."/>
            <person name="Wei S."/>
            <person name="Zheng Y."/>
            <person name="Lin W."/>
            <person name="Duan Y."/>
            <person name="Cao H."/>
            <person name="Xiong S."/>
            <person name="Wang X."/>
            <person name="Wei L."/>
            <person name="Li C."/>
            <person name="Ma Q."/>
            <person name="Ju M."/>
            <person name="Zhao R."/>
            <person name="Li G."/>
            <person name="Mu C."/>
            <person name="Tian Q."/>
            <person name="Mei H."/>
            <person name="Zhang T."/>
            <person name="Gao T."/>
            <person name="Zhang H."/>
        </authorList>
    </citation>
    <scope>NUCLEOTIDE SEQUENCE</scope>
    <source>
        <strain evidence="1">G01</strain>
    </source>
</reference>
<proteinExistence type="predicted"/>
<dbReference type="AlphaFoldDB" id="A0AAW2PI33"/>
<name>A0AAW2PI33_9LAMI</name>
<sequence length="76" mass="8296">MLSKATEWPSCIRTPHNAKSEASVSTANGFDIFGKANTGSVTIALFKLSKATWHWGVQFQVSVFFTKSVMGRAISE</sequence>
<protein>
    <submittedName>
        <fullName evidence="1">Uncharacterized protein</fullName>
    </submittedName>
</protein>
<accession>A0AAW2PI33</accession>
<comment type="caution">
    <text evidence="1">The sequence shown here is derived from an EMBL/GenBank/DDBJ whole genome shotgun (WGS) entry which is preliminary data.</text>
</comment>
<evidence type="ECO:0000313" key="1">
    <source>
        <dbReference type="EMBL" id="KAL0354281.1"/>
    </source>
</evidence>
<gene>
    <name evidence="1" type="ORF">Sangu_1009400</name>
</gene>
<dbReference type="EMBL" id="JACGWK010000005">
    <property type="protein sequence ID" value="KAL0354281.1"/>
    <property type="molecule type" value="Genomic_DNA"/>
</dbReference>